<evidence type="ECO:0000256" key="8">
    <source>
        <dbReference type="ARBA" id="ARBA00022927"/>
    </source>
</evidence>
<gene>
    <name evidence="12" type="ORF">BTO08_21430</name>
</gene>
<sequence length="147" mass="17417">MNLPVKAVEQLQRLSEQKRDKLSVVYQQQRLQVDNYQQQLQLLGQLKQHYMGAEQTHGSAINSAMLNNSNQLTSQLTTMIDHHQHEQAIMSAECDHSKQQLQASNQQVKRFEEVKKRWLAKQQYEQARKEQKQLEELINLRHKKRMV</sequence>
<dbReference type="GO" id="GO:0044781">
    <property type="term" value="P:bacterial-type flagellum organization"/>
    <property type="evidence" value="ECO:0007669"/>
    <property type="project" value="UniProtKB-KW"/>
</dbReference>
<evidence type="ECO:0000256" key="4">
    <source>
        <dbReference type="ARBA" id="ARBA00022448"/>
    </source>
</evidence>
<dbReference type="GO" id="GO:0015031">
    <property type="term" value="P:protein transport"/>
    <property type="evidence" value="ECO:0007669"/>
    <property type="project" value="UniProtKB-KW"/>
</dbReference>
<dbReference type="RefSeq" id="WP_105062715.1">
    <property type="nucleotide sequence ID" value="NZ_MSCJ01000003.1"/>
</dbReference>
<organism evidence="12 13">
    <name type="scientific">Photobacterium angustum</name>
    <dbReference type="NCBI Taxonomy" id="661"/>
    <lineage>
        <taxon>Bacteria</taxon>
        <taxon>Pseudomonadati</taxon>
        <taxon>Pseudomonadota</taxon>
        <taxon>Gammaproteobacteria</taxon>
        <taxon>Vibrionales</taxon>
        <taxon>Vibrionaceae</taxon>
        <taxon>Photobacterium</taxon>
    </lineage>
</organism>
<reference evidence="12 13" key="1">
    <citation type="submission" date="2016-12" db="EMBL/GenBank/DDBJ databases">
        <title>Diversity of luminous bacteria.</title>
        <authorList>
            <person name="Yoshizawa S."/>
            <person name="Kogure K."/>
        </authorList>
    </citation>
    <scope>NUCLEOTIDE SEQUENCE [LARGE SCALE GENOMIC DNA]</scope>
    <source>
        <strain evidence="12 13">LC1-200</strain>
    </source>
</reference>
<dbReference type="GO" id="GO:0009288">
    <property type="term" value="C:bacterial-type flagellum"/>
    <property type="evidence" value="ECO:0007669"/>
    <property type="project" value="InterPro"/>
</dbReference>
<keyword evidence="12" id="KW-0966">Cell projection</keyword>
<keyword evidence="6" id="KW-0145">Chemotaxis</keyword>
<keyword evidence="7" id="KW-1005">Bacterial flagellum biogenesis</keyword>
<dbReference type="OrthoDB" id="5815965at2"/>
<comment type="subcellular location">
    <subcellularLocation>
        <location evidence="1">Cell membrane</location>
        <topology evidence="1">Peripheral membrane protein</topology>
        <orientation evidence="1">Cytoplasmic side</orientation>
    </subcellularLocation>
</comment>
<keyword evidence="5" id="KW-1003">Cell membrane</keyword>
<accession>A0A2S7VNB4</accession>
<protein>
    <recommendedName>
        <fullName evidence="3">Flagellar FliJ protein</fullName>
    </recommendedName>
</protein>
<keyword evidence="9" id="KW-0472">Membrane</keyword>
<comment type="caution">
    <text evidence="12">The sequence shown here is derived from an EMBL/GenBank/DDBJ whole genome shotgun (WGS) entry which is preliminary data.</text>
</comment>
<evidence type="ECO:0000256" key="5">
    <source>
        <dbReference type="ARBA" id="ARBA00022475"/>
    </source>
</evidence>
<comment type="similarity">
    <text evidence="2">Belongs to the FliJ family.</text>
</comment>
<evidence type="ECO:0000256" key="6">
    <source>
        <dbReference type="ARBA" id="ARBA00022500"/>
    </source>
</evidence>
<evidence type="ECO:0000256" key="9">
    <source>
        <dbReference type="ARBA" id="ARBA00023136"/>
    </source>
</evidence>
<proteinExistence type="inferred from homology"/>
<dbReference type="GO" id="GO:0006935">
    <property type="term" value="P:chemotaxis"/>
    <property type="evidence" value="ECO:0007669"/>
    <property type="project" value="UniProtKB-KW"/>
</dbReference>
<keyword evidence="11" id="KW-0175">Coiled coil</keyword>
<evidence type="ECO:0000256" key="7">
    <source>
        <dbReference type="ARBA" id="ARBA00022795"/>
    </source>
</evidence>
<evidence type="ECO:0000256" key="11">
    <source>
        <dbReference type="SAM" id="Coils"/>
    </source>
</evidence>
<evidence type="ECO:0000313" key="13">
    <source>
        <dbReference type="Proteomes" id="UP000238730"/>
    </source>
</evidence>
<name>A0A2S7VNB4_PHOAN</name>
<dbReference type="EMBL" id="MSCJ01000003">
    <property type="protein sequence ID" value="PQJ62971.1"/>
    <property type="molecule type" value="Genomic_DNA"/>
</dbReference>
<keyword evidence="12" id="KW-0969">Cilium</keyword>
<keyword evidence="8" id="KW-0653">Protein transport</keyword>
<dbReference type="Pfam" id="PF02050">
    <property type="entry name" value="FliJ"/>
    <property type="match status" value="1"/>
</dbReference>
<evidence type="ECO:0000256" key="3">
    <source>
        <dbReference type="ARBA" id="ARBA00020392"/>
    </source>
</evidence>
<dbReference type="Proteomes" id="UP000238730">
    <property type="component" value="Unassembled WGS sequence"/>
</dbReference>
<dbReference type="Gene3D" id="1.10.287.1700">
    <property type="match status" value="1"/>
</dbReference>
<dbReference type="NCBIfam" id="TIGR02473">
    <property type="entry name" value="flagell_FliJ"/>
    <property type="match status" value="1"/>
</dbReference>
<dbReference type="InterPro" id="IPR012823">
    <property type="entry name" value="Flagell_FliJ"/>
</dbReference>
<dbReference type="GO" id="GO:0005886">
    <property type="term" value="C:plasma membrane"/>
    <property type="evidence" value="ECO:0007669"/>
    <property type="project" value="UniProtKB-SubCell"/>
</dbReference>
<keyword evidence="4" id="KW-0813">Transport</keyword>
<evidence type="ECO:0000256" key="2">
    <source>
        <dbReference type="ARBA" id="ARBA00010004"/>
    </source>
</evidence>
<evidence type="ECO:0000256" key="1">
    <source>
        <dbReference type="ARBA" id="ARBA00004413"/>
    </source>
</evidence>
<keyword evidence="12" id="KW-0282">Flagellum</keyword>
<evidence type="ECO:0000256" key="10">
    <source>
        <dbReference type="ARBA" id="ARBA00023225"/>
    </source>
</evidence>
<dbReference type="GO" id="GO:0071973">
    <property type="term" value="P:bacterial-type flagellum-dependent cell motility"/>
    <property type="evidence" value="ECO:0007669"/>
    <property type="project" value="InterPro"/>
</dbReference>
<evidence type="ECO:0000313" key="12">
    <source>
        <dbReference type="EMBL" id="PQJ62971.1"/>
    </source>
</evidence>
<dbReference type="InterPro" id="IPR053716">
    <property type="entry name" value="Flag_assembly_chemotaxis_eff"/>
</dbReference>
<keyword evidence="10" id="KW-1006">Bacterial flagellum protein export</keyword>
<feature type="coiled-coil region" evidence="11">
    <location>
        <begin position="94"/>
        <end position="140"/>
    </location>
</feature>
<dbReference type="AlphaFoldDB" id="A0A2S7VNB4"/>